<keyword evidence="3" id="KW-1185">Reference proteome</keyword>
<protein>
    <submittedName>
        <fullName evidence="2">Uncharacterized protein</fullName>
    </submittedName>
</protein>
<gene>
    <name evidence="2" type="ORF">B0T14DRAFT_80746</name>
</gene>
<proteinExistence type="predicted"/>
<dbReference type="AlphaFoldDB" id="A0AA39XGV1"/>
<feature type="compositionally biased region" description="Basic and acidic residues" evidence="1">
    <location>
        <begin position="19"/>
        <end position="30"/>
    </location>
</feature>
<sequence>MVRWSGRGSGEEGGSVLRQGDEHPDWEELKPSAQPAIARSVHGSRPRGAPRCKAFARRFGWPCPTVPDSSRSPDGEFWTTLCDNLTMSRAVRPLIPAVPRASRTWRGRWCEQMQEERSRLRRCDLLGRITCQIPEEGFPSPFAMNWAQPSPTSSLADRTVPQTNPVRQRPICCVAPNAATAAKEAQRCRDPGSGCFPFRDGSQSRLQADHCRARREMPV</sequence>
<dbReference type="EMBL" id="JAULSU010000001">
    <property type="protein sequence ID" value="KAK0633751.1"/>
    <property type="molecule type" value="Genomic_DNA"/>
</dbReference>
<comment type="caution">
    <text evidence="2">The sequence shown here is derived from an EMBL/GenBank/DDBJ whole genome shotgun (WGS) entry which is preliminary data.</text>
</comment>
<feature type="region of interest" description="Disordered" evidence="1">
    <location>
        <begin position="1"/>
        <end position="49"/>
    </location>
</feature>
<organism evidence="2 3">
    <name type="scientific">Immersiella caudata</name>
    <dbReference type="NCBI Taxonomy" id="314043"/>
    <lineage>
        <taxon>Eukaryota</taxon>
        <taxon>Fungi</taxon>
        <taxon>Dikarya</taxon>
        <taxon>Ascomycota</taxon>
        <taxon>Pezizomycotina</taxon>
        <taxon>Sordariomycetes</taxon>
        <taxon>Sordariomycetidae</taxon>
        <taxon>Sordariales</taxon>
        <taxon>Lasiosphaeriaceae</taxon>
        <taxon>Immersiella</taxon>
    </lineage>
</organism>
<evidence type="ECO:0000313" key="2">
    <source>
        <dbReference type="EMBL" id="KAK0633751.1"/>
    </source>
</evidence>
<accession>A0AA39XGV1</accession>
<evidence type="ECO:0000256" key="1">
    <source>
        <dbReference type="SAM" id="MobiDB-lite"/>
    </source>
</evidence>
<dbReference type="Proteomes" id="UP001175000">
    <property type="component" value="Unassembled WGS sequence"/>
</dbReference>
<reference evidence="2" key="1">
    <citation type="submission" date="2023-06" db="EMBL/GenBank/DDBJ databases">
        <title>Genome-scale phylogeny and comparative genomics of the fungal order Sordariales.</title>
        <authorList>
            <consortium name="Lawrence Berkeley National Laboratory"/>
            <person name="Hensen N."/>
            <person name="Bonometti L."/>
            <person name="Westerberg I."/>
            <person name="Brannstrom I.O."/>
            <person name="Guillou S."/>
            <person name="Cros-Aarteil S."/>
            <person name="Calhoun S."/>
            <person name="Haridas S."/>
            <person name="Kuo A."/>
            <person name="Mondo S."/>
            <person name="Pangilinan J."/>
            <person name="Riley R."/>
            <person name="Labutti K."/>
            <person name="Andreopoulos B."/>
            <person name="Lipzen A."/>
            <person name="Chen C."/>
            <person name="Yanf M."/>
            <person name="Daum C."/>
            <person name="Ng V."/>
            <person name="Clum A."/>
            <person name="Steindorff A."/>
            <person name="Ohm R."/>
            <person name="Martin F."/>
            <person name="Silar P."/>
            <person name="Natvig D."/>
            <person name="Lalanne C."/>
            <person name="Gautier V."/>
            <person name="Ament-Velasquez S.L."/>
            <person name="Kruys A."/>
            <person name="Hutchinson M.I."/>
            <person name="Powell A.J."/>
            <person name="Barry K."/>
            <person name="Miller A.N."/>
            <person name="Grigoriev I.V."/>
            <person name="Debuchy R."/>
            <person name="Gladieux P."/>
            <person name="Thoren M.H."/>
            <person name="Johannesson H."/>
        </authorList>
    </citation>
    <scope>NUCLEOTIDE SEQUENCE</scope>
    <source>
        <strain evidence="2">CBS 606.72</strain>
    </source>
</reference>
<name>A0AA39XGV1_9PEZI</name>
<evidence type="ECO:0000313" key="3">
    <source>
        <dbReference type="Proteomes" id="UP001175000"/>
    </source>
</evidence>